<dbReference type="PANTHER" id="PTHR42921">
    <property type="entry name" value="ACETOACETYL-COA SYNTHETASE"/>
    <property type="match status" value="1"/>
</dbReference>
<dbReference type="InterPro" id="IPR005914">
    <property type="entry name" value="Acac_CoA_synth"/>
</dbReference>
<dbReference type="GO" id="GO:0030729">
    <property type="term" value="F:acetoacetate-CoA ligase activity"/>
    <property type="evidence" value="ECO:0007669"/>
    <property type="project" value="UniProtKB-EC"/>
</dbReference>
<dbReference type="NCBIfam" id="NF002937">
    <property type="entry name" value="PRK03584.1"/>
    <property type="match status" value="1"/>
</dbReference>
<accession>A0ABT3MPX9</accession>
<dbReference type="InterPro" id="IPR045851">
    <property type="entry name" value="AMP-bd_C_sf"/>
</dbReference>
<dbReference type="CDD" id="cd05943">
    <property type="entry name" value="AACS"/>
    <property type="match status" value="1"/>
</dbReference>
<dbReference type="InterPro" id="IPR000873">
    <property type="entry name" value="AMP-dep_synth/lig_dom"/>
</dbReference>
<evidence type="ECO:0000256" key="3">
    <source>
        <dbReference type="ARBA" id="ARBA00022741"/>
    </source>
</evidence>
<dbReference type="Gene3D" id="3.30.300.30">
    <property type="match status" value="1"/>
</dbReference>
<dbReference type="EC" id="6.2.1.16" evidence="7"/>
<evidence type="ECO:0000313" key="7">
    <source>
        <dbReference type="EMBL" id="MCW7551434.1"/>
    </source>
</evidence>
<evidence type="ECO:0000256" key="2">
    <source>
        <dbReference type="ARBA" id="ARBA00022598"/>
    </source>
</evidence>
<feature type="domain" description="Acetyl-coenzyme A synthetase N-terminal" evidence="6">
    <location>
        <begin position="56"/>
        <end position="111"/>
    </location>
</feature>
<keyword evidence="4" id="KW-0067">ATP-binding</keyword>
<reference evidence="7 8" key="1">
    <citation type="submission" date="2022-10" db="EMBL/GenBank/DDBJ databases">
        <title>High-quality genome sequences of two octocoral-associated bacteria, Endozoicomonas euniceicola EF212 and Endozoicomonas gorgoniicola PS125.</title>
        <authorList>
            <person name="Chiou Y.-J."/>
            <person name="Chen Y.-H."/>
        </authorList>
    </citation>
    <scope>NUCLEOTIDE SEQUENCE [LARGE SCALE GENOMIC DNA]</scope>
    <source>
        <strain evidence="7 8">PS125</strain>
    </source>
</reference>
<dbReference type="RefSeq" id="WP_262566490.1">
    <property type="nucleotide sequence ID" value="NZ_JAPFCC010000001.1"/>
</dbReference>
<dbReference type="Pfam" id="PF16177">
    <property type="entry name" value="ACAS_N"/>
    <property type="match status" value="1"/>
</dbReference>
<keyword evidence="8" id="KW-1185">Reference proteome</keyword>
<gene>
    <name evidence="7" type="ORF">NX722_02005</name>
</gene>
<dbReference type="EMBL" id="JAPFCC010000001">
    <property type="protein sequence ID" value="MCW7551434.1"/>
    <property type="molecule type" value="Genomic_DNA"/>
</dbReference>
<name>A0ABT3MPX9_9GAMM</name>
<comment type="caution">
    <text evidence="7">The sequence shown here is derived from an EMBL/GenBank/DDBJ whole genome shotgun (WGS) entry which is preliminary data.</text>
</comment>
<evidence type="ECO:0000256" key="1">
    <source>
        <dbReference type="ARBA" id="ARBA00006432"/>
    </source>
</evidence>
<evidence type="ECO:0000259" key="6">
    <source>
        <dbReference type="Pfam" id="PF16177"/>
    </source>
</evidence>
<evidence type="ECO:0000313" key="8">
    <source>
        <dbReference type="Proteomes" id="UP001209854"/>
    </source>
</evidence>
<organism evidence="7 8">
    <name type="scientific">Endozoicomonas gorgoniicola</name>
    <dbReference type="NCBI Taxonomy" id="1234144"/>
    <lineage>
        <taxon>Bacteria</taxon>
        <taxon>Pseudomonadati</taxon>
        <taxon>Pseudomonadota</taxon>
        <taxon>Gammaproteobacteria</taxon>
        <taxon>Oceanospirillales</taxon>
        <taxon>Endozoicomonadaceae</taxon>
        <taxon>Endozoicomonas</taxon>
    </lineage>
</organism>
<dbReference type="NCBIfam" id="TIGR01217">
    <property type="entry name" value="ac_ac_CoA_syn"/>
    <property type="match status" value="1"/>
</dbReference>
<evidence type="ECO:0000259" key="5">
    <source>
        <dbReference type="Pfam" id="PF00501"/>
    </source>
</evidence>
<proteinExistence type="inferred from homology"/>
<evidence type="ECO:0000256" key="4">
    <source>
        <dbReference type="ARBA" id="ARBA00022840"/>
    </source>
</evidence>
<dbReference type="InterPro" id="IPR042099">
    <property type="entry name" value="ANL_N_sf"/>
</dbReference>
<dbReference type="InterPro" id="IPR020845">
    <property type="entry name" value="AMP-binding_CS"/>
</dbReference>
<comment type="similarity">
    <text evidence="1">Belongs to the ATP-dependent AMP-binding enzyme family.</text>
</comment>
<dbReference type="PROSITE" id="PS00455">
    <property type="entry name" value="AMP_BINDING"/>
    <property type="match status" value="1"/>
</dbReference>
<protein>
    <submittedName>
        <fullName evidence="7">Acetoacetate--CoA ligase</fullName>
        <ecNumber evidence="7">6.2.1.16</ecNumber>
    </submittedName>
</protein>
<sequence length="672" mass="73992">MPATFMDLVAGENNKQESSVMTQVLWTPSEQTINSSNLQAFSLAAQLKTGQTFPDYNHLYQWSISERASFWELVADYFQVMLHTPPQTILANDAMPGADWFSGSTLNYAEHLLRHRESDQPAIIFRGETGRRESLTWKTLYQAVSAAQSGLVQQGIRKGDRVAALMPNCPETIIMMLATTALGAIWSSCSPDFGLQGVLDRFGQIEPKLLLACDGYFYGGKVIDCKGKIAAIQQAIPELQMTVLVPFMEPEPDLSALPDTELYSTFAAQGSHGVHFEPVAFNDPLFIMYSSGTTGVPKCIVHGHGGTLLQHLKELGLHTNLKSTDRLFYFTTCGWMMWNWMVSSLALGATLIIYDGSPFFPKPSALIDLLEEEQVSVFGTSAKYIAALEKAGVKPDETHDLRHLKAILSTGSPLLHESFDYVYRSVKNDVCLSSISGGTDIVSCFALGNPTLSVIRGELQCRGLGMDVQFVNSEGQALTGEKGELTCQSSFPSMPVGFWNDPDGSRYRKAYFNRFPNVWAHGDYGELRQSGGIVIHGRADAVLNPGGVRIGTAEIYRQVEKVEAVLESIAIGQEWDNDVRVVLFVKLRPGLQLNDELIKTIKMTIRSNTTPRHVPAVILQVADIPRTISGKIVELAVRDIVHGKTVANTEALANPEALEYFRNRAELGACRT</sequence>
<dbReference type="Gene3D" id="3.40.50.12780">
    <property type="entry name" value="N-terminal domain of ligase-like"/>
    <property type="match status" value="1"/>
</dbReference>
<keyword evidence="2 7" id="KW-0436">Ligase</keyword>
<dbReference type="Proteomes" id="UP001209854">
    <property type="component" value="Unassembled WGS sequence"/>
</dbReference>
<dbReference type="Pfam" id="PF00501">
    <property type="entry name" value="AMP-binding"/>
    <property type="match status" value="1"/>
</dbReference>
<dbReference type="SUPFAM" id="SSF56801">
    <property type="entry name" value="Acetyl-CoA synthetase-like"/>
    <property type="match status" value="1"/>
</dbReference>
<dbReference type="InterPro" id="IPR032387">
    <property type="entry name" value="ACAS_N"/>
</dbReference>
<keyword evidence="3" id="KW-0547">Nucleotide-binding</keyword>
<feature type="domain" description="AMP-dependent synthetase/ligase" evidence="5">
    <location>
        <begin position="116"/>
        <end position="486"/>
    </location>
</feature>
<dbReference type="PANTHER" id="PTHR42921:SF1">
    <property type="entry name" value="ACETOACETYL-COA SYNTHETASE"/>
    <property type="match status" value="1"/>
</dbReference>